<comment type="subcellular location">
    <subcellularLocation>
        <location evidence="1">Nucleus</location>
    </subcellularLocation>
</comment>
<accession>A0A9Q0H9Q2</accession>
<dbReference type="GO" id="GO:0003677">
    <property type="term" value="F:DNA binding"/>
    <property type="evidence" value="ECO:0007669"/>
    <property type="project" value="UniProtKB-KW"/>
</dbReference>
<dbReference type="SUPFAM" id="SSF54171">
    <property type="entry name" value="DNA-binding domain"/>
    <property type="match status" value="1"/>
</dbReference>
<dbReference type="OrthoDB" id="1902708at2759"/>
<keyword evidence="5" id="KW-0539">Nucleus</keyword>
<dbReference type="SMART" id="SM00380">
    <property type="entry name" value="AP2"/>
    <property type="match status" value="1"/>
</dbReference>
<dbReference type="Pfam" id="PF00847">
    <property type="entry name" value="AP2"/>
    <property type="match status" value="1"/>
</dbReference>
<evidence type="ECO:0000256" key="2">
    <source>
        <dbReference type="ARBA" id="ARBA00023015"/>
    </source>
</evidence>
<evidence type="ECO:0000256" key="1">
    <source>
        <dbReference type="ARBA" id="ARBA00004123"/>
    </source>
</evidence>
<keyword evidence="3" id="KW-0238">DNA-binding</keyword>
<dbReference type="PRINTS" id="PR00367">
    <property type="entry name" value="ETHRSPELEMNT"/>
</dbReference>
<dbReference type="Gene3D" id="3.30.730.10">
    <property type="entry name" value="AP2/ERF domain"/>
    <property type="match status" value="1"/>
</dbReference>
<dbReference type="InterPro" id="IPR001471">
    <property type="entry name" value="AP2/ERF_dom"/>
</dbReference>
<keyword evidence="2" id="KW-0805">Transcription regulation</keyword>
<dbReference type="GO" id="GO:0003700">
    <property type="term" value="F:DNA-binding transcription factor activity"/>
    <property type="evidence" value="ECO:0007669"/>
    <property type="project" value="InterPro"/>
</dbReference>
<evidence type="ECO:0000313" key="7">
    <source>
        <dbReference type="EMBL" id="KAJ4960087.1"/>
    </source>
</evidence>
<dbReference type="GO" id="GO:0005634">
    <property type="term" value="C:nucleus"/>
    <property type="evidence" value="ECO:0007669"/>
    <property type="project" value="UniProtKB-SubCell"/>
</dbReference>
<evidence type="ECO:0000256" key="5">
    <source>
        <dbReference type="ARBA" id="ARBA00023242"/>
    </source>
</evidence>
<evidence type="ECO:0000313" key="8">
    <source>
        <dbReference type="Proteomes" id="UP001141806"/>
    </source>
</evidence>
<comment type="caution">
    <text evidence="7">The sequence shown here is derived from an EMBL/GenBank/DDBJ whole genome shotgun (WGS) entry which is preliminary data.</text>
</comment>
<reference evidence="7" key="1">
    <citation type="journal article" date="2023" name="Plant J.">
        <title>The genome of the king protea, Protea cynaroides.</title>
        <authorList>
            <person name="Chang J."/>
            <person name="Duong T.A."/>
            <person name="Schoeman C."/>
            <person name="Ma X."/>
            <person name="Roodt D."/>
            <person name="Barker N."/>
            <person name="Li Z."/>
            <person name="Van de Peer Y."/>
            <person name="Mizrachi E."/>
        </authorList>
    </citation>
    <scope>NUCLEOTIDE SEQUENCE</scope>
    <source>
        <tissue evidence="7">Young leaves</tissue>
    </source>
</reference>
<dbReference type="InterPro" id="IPR036955">
    <property type="entry name" value="AP2/ERF_dom_sf"/>
</dbReference>
<protein>
    <recommendedName>
        <fullName evidence="6">AP2/ERF domain-containing protein</fullName>
    </recommendedName>
</protein>
<dbReference type="EMBL" id="JAMYWD010000009">
    <property type="protein sequence ID" value="KAJ4960087.1"/>
    <property type="molecule type" value="Genomic_DNA"/>
</dbReference>
<keyword evidence="4" id="KW-0804">Transcription</keyword>
<feature type="domain" description="AP2/ERF" evidence="6">
    <location>
        <begin position="93"/>
        <end position="150"/>
    </location>
</feature>
<evidence type="ECO:0000256" key="4">
    <source>
        <dbReference type="ARBA" id="ARBA00023163"/>
    </source>
</evidence>
<dbReference type="PANTHER" id="PTHR31677">
    <property type="entry name" value="AP2 DOMAIN CLASS TRANSCRIPTION FACTOR"/>
    <property type="match status" value="1"/>
</dbReference>
<name>A0A9Q0H9Q2_9MAGN</name>
<dbReference type="PROSITE" id="PS51032">
    <property type="entry name" value="AP2_ERF"/>
    <property type="match status" value="1"/>
</dbReference>
<evidence type="ECO:0000259" key="6">
    <source>
        <dbReference type="PROSITE" id="PS51032"/>
    </source>
</evidence>
<dbReference type="CDD" id="cd00018">
    <property type="entry name" value="AP2"/>
    <property type="match status" value="1"/>
</dbReference>
<dbReference type="PANTHER" id="PTHR31677:SF146">
    <property type="entry name" value="ETHYLENE-RESPONSIVE TRANSCRIPTION FACTOR ESR2"/>
    <property type="match status" value="1"/>
</dbReference>
<organism evidence="7 8">
    <name type="scientific">Protea cynaroides</name>
    <dbReference type="NCBI Taxonomy" id="273540"/>
    <lineage>
        <taxon>Eukaryota</taxon>
        <taxon>Viridiplantae</taxon>
        <taxon>Streptophyta</taxon>
        <taxon>Embryophyta</taxon>
        <taxon>Tracheophyta</taxon>
        <taxon>Spermatophyta</taxon>
        <taxon>Magnoliopsida</taxon>
        <taxon>Proteales</taxon>
        <taxon>Proteaceae</taxon>
        <taxon>Protea</taxon>
    </lineage>
</organism>
<proteinExistence type="predicted"/>
<dbReference type="InterPro" id="IPR016177">
    <property type="entry name" value="DNA-bd_dom_sf"/>
</dbReference>
<sequence length="378" mass="42054">MLTTPYPTHLPCFTLHLSPEPVQYWLELSLSLSNARKSAATMEEALRRLNGLTHLSESDPKDVYKELQQKKCNNNNKRSIKETGTEAGGGNMKYRGVRRRPWGRYAAEIRDPQSKERRWLGTFDTAEEAACAYDCAARAMRGVKARTNFIYPTSPPLFSSSYDFPMQSPPSIKDLQVHGHVDFSDWELGPHNPNSSSLFHDLLAGSSSSSNFGSPPAVGPPAYFSNPLVNTATCVGSFSNRLSLKESCMNQLFVEENQGPTADNMDFFPLHSNDSGLLQEVVNGCFPKSGSSSMTSSNNNLYPLYQKSGMPVEELEKQTESDHFNLHAAPTYSGSQSHHVSYKEQAPMEYPILSEAMLQELMENPELLHIFAAKLQNA</sequence>
<dbReference type="Proteomes" id="UP001141806">
    <property type="component" value="Unassembled WGS sequence"/>
</dbReference>
<keyword evidence="8" id="KW-1185">Reference proteome</keyword>
<evidence type="ECO:0000256" key="3">
    <source>
        <dbReference type="ARBA" id="ARBA00023125"/>
    </source>
</evidence>
<gene>
    <name evidence="7" type="ORF">NE237_019997</name>
</gene>
<dbReference type="AlphaFoldDB" id="A0A9Q0H9Q2"/>
<dbReference type="FunFam" id="3.30.730.10:FF:000001">
    <property type="entry name" value="Ethylene-responsive transcription factor 2"/>
    <property type="match status" value="1"/>
</dbReference>